<accession>A0A6L7GFV7</accession>
<comment type="caution">
    <text evidence="1">The sequence shown here is derived from an EMBL/GenBank/DDBJ whole genome shotgun (WGS) entry which is preliminary data.</text>
</comment>
<sequence>MKEWLSANGISTIRTIVPVVLISPTSSISRKHLGPEDHVVKSDNFGQWWNKQADEKVGVVAAFGMLGRHLINGMSEEDLRTLGTKFRDAHTPLAREWEKILRLSGPLPKSEEASELPQVIESKLGNVTITRLADGRLTLRNDPGDELIAAVKASCKGRARWNPRFRNWVFDQSALAQIVSSLAKLLPN</sequence>
<dbReference type="EMBL" id="WTYU01000002">
    <property type="protein sequence ID" value="MXP14789.1"/>
    <property type="molecule type" value="Genomic_DNA"/>
</dbReference>
<organism evidence="1 2">
    <name type="scientific">Allopontixanthobacter confluentis</name>
    <dbReference type="NCBI Taxonomy" id="1849021"/>
    <lineage>
        <taxon>Bacteria</taxon>
        <taxon>Pseudomonadati</taxon>
        <taxon>Pseudomonadota</taxon>
        <taxon>Alphaproteobacteria</taxon>
        <taxon>Sphingomonadales</taxon>
        <taxon>Erythrobacteraceae</taxon>
        <taxon>Allopontixanthobacter</taxon>
    </lineage>
</organism>
<evidence type="ECO:0000313" key="2">
    <source>
        <dbReference type="Proteomes" id="UP000473531"/>
    </source>
</evidence>
<name>A0A6L7GFV7_9SPHN</name>
<dbReference type="AlphaFoldDB" id="A0A6L7GFV7"/>
<proteinExistence type="predicted"/>
<evidence type="ECO:0000313" key="1">
    <source>
        <dbReference type="EMBL" id="MXP14789.1"/>
    </source>
</evidence>
<protein>
    <submittedName>
        <fullName evidence="1">Uncharacterized protein</fullName>
    </submittedName>
</protein>
<dbReference type="RefSeq" id="WP_160601405.1">
    <property type="nucleotide sequence ID" value="NZ_WTYU01000002.1"/>
</dbReference>
<reference evidence="1 2" key="1">
    <citation type="submission" date="2019-12" db="EMBL/GenBank/DDBJ databases">
        <title>Genomic-based taxomic classification of the family Erythrobacteraceae.</title>
        <authorList>
            <person name="Xu L."/>
        </authorList>
    </citation>
    <scope>NUCLEOTIDE SEQUENCE [LARGE SCALE GENOMIC DNA]</scope>
    <source>
        <strain evidence="1 2">KCTC 52259</strain>
    </source>
</reference>
<dbReference type="Proteomes" id="UP000473531">
    <property type="component" value="Unassembled WGS sequence"/>
</dbReference>
<gene>
    <name evidence="1" type="ORF">GRI44_08515</name>
</gene>
<keyword evidence="2" id="KW-1185">Reference proteome</keyword>
<dbReference type="OrthoDB" id="7388945at2"/>